<dbReference type="InterPro" id="IPR011989">
    <property type="entry name" value="ARM-like"/>
</dbReference>
<feature type="repeat" description="ARM" evidence="6">
    <location>
        <begin position="536"/>
        <end position="580"/>
    </location>
</feature>
<sequence>MTDSGVDDNVFDSEVEENLFAEGDAKLHGEMCKQLFHYICKVSEIFPGLEGTRPGSKTGIQALCNLHVNIEKAADLLQYCSNTSKFYLALTGNSVLKKFEKTMKTLRENLIRFESIIPRVIFSKVLEIANELKDMKLTLNKSEQETGEEIKNLLTKSGNLNADDELRIFCRIGLNLGITSSTQALTERRALKKLLFESRWNEDNQMEANVSLLLGLMRKYSKAFGAELSVASDDMDFVAGINSSRITDDTLLSIRKQALMKRRSYSMGPTRMQRSGGNIPIPPQEFRCPLSTQVMQDPVVISNGHCFEREYIKKWFADGNDTCPKTKQKLSNLTLIPNHCIKALIESWLEQHVDPYTEMFNRVRKPGKVSKKSAPSEIKSVEVEDRGCSEENPECSSSGVVPSEDKFEKLENFLSMLVKGGSVKENQIVVEKIRFLLKDDEESRVYMGSHGLSEALLGFLKLAIEEKDKPAQEIGAMALFNLAVNNTRNKETMLSIGVIPLLEEMISNSGDEASAAALYFTLSLIDEAKPIIGESKVLPFLVKLLHAEESKNQCRADSIQTLYNLSTHPPNIPHLLSAGIVNALIPLIAIQSDEPEVEAITQSPWSEKSISILIKLAQTEEGKSEIASCKAIITALVFVVDVGSLVEQEYAVSCLLILCEGDPTCTHLVLQEGVIPALVSTSVNGTAKCKDKAQKLLSLFRDRRQKEPAVLLTPEAVMGLLPECLPTEEVASKEADNHRTPEKKAASKKFGKIAAMLKNKYLVR</sequence>
<comment type="caution">
    <text evidence="10">The sequence shown here is derived from an EMBL/GenBank/DDBJ whole genome shotgun (WGS) entry which is preliminary data.</text>
</comment>
<name>A0A0K9NK38_ZOSMR</name>
<keyword evidence="7" id="KW-0175">Coiled coil</keyword>
<dbReference type="UniPathway" id="UPA00143"/>
<dbReference type="PROSITE" id="PS50176">
    <property type="entry name" value="ARM_REPEAT"/>
    <property type="match status" value="1"/>
</dbReference>
<dbReference type="CDD" id="cd16664">
    <property type="entry name" value="RING-Ubox_PUB"/>
    <property type="match status" value="1"/>
</dbReference>
<proteinExistence type="predicted"/>
<evidence type="ECO:0000256" key="4">
    <source>
        <dbReference type="ARBA" id="ARBA00022679"/>
    </source>
</evidence>
<evidence type="ECO:0000256" key="7">
    <source>
        <dbReference type="SAM" id="Coils"/>
    </source>
</evidence>
<dbReference type="PROSITE" id="PS51698">
    <property type="entry name" value="U_BOX"/>
    <property type="match status" value="1"/>
</dbReference>
<feature type="region of interest" description="Disordered" evidence="8">
    <location>
        <begin position="374"/>
        <end position="401"/>
    </location>
</feature>
<dbReference type="GO" id="GO:0005634">
    <property type="term" value="C:nucleus"/>
    <property type="evidence" value="ECO:0000318"/>
    <property type="project" value="GO_Central"/>
</dbReference>
<dbReference type="SMART" id="SM00504">
    <property type="entry name" value="Ubox"/>
    <property type="match status" value="1"/>
</dbReference>
<feature type="domain" description="U-box" evidence="9">
    <location>
        <begin position="281"/>
        <end position="355"/>
    </location>
</feature>
<accession>A0A0K9NK38</accession>
<dbReference type="OrthoDB" id="6105938at2759"/>
<keyword evidence="11" id="KW-1185">Reference proteome</keyword>
<protein>
    <recommendedName>
        <fullName evidence="3">RING-type E3 ubiquitin transferase</fullName>
        <ecNumber evidence="3">2.3.2.27</ecNumber>
    </recommendedName>
</protein>
<evidence type="ECO:0000256" key="8">
    <source>
        <dbReference type="SAM" id="MobiDB-lite"/>
    </source>
</evidence>
<dbReference type="InterPro" id="IPR013083">
    <property type="entry name" value="Znf_RING/FYVE/PHD"/>
</dbReference>
<evidence type="ECO:0000313" key="11">
    <source>
        <dbReference type="Proteomes" id="UP000036987"/>
    </source>
</evidence>
<dbReference type="Gene3D" id="1.25.10.10">
    <property type="entry name" value="Leucine-rich Repeat Variant"/>
    <property type="match status" value="1"/>
</dbReference>
<dbReference type="EMBL" id="LFYR01002109">
    <property type="protein sequence ID" value="KMZ57114.1"/>
    <property type="molecule type" value="Genomic_DNA"/>
</dbReference>
<dbReference type="EC" id="2.3.2.27" evidence="3"/>
<dbReference type="Proteomes" id="UP000036987">
    <property type="component" value="Unassembled WGS sequence"/>
</dbReference>
<reference evidence="11" key="1">
    <citation type="journal article" date="2016" name="Nature">
        <title>The genome of the seagrass Zostera marina reveals angiosperm adaptation to the sea.</title>
        <authorList>
            <person name="Olsen J.L."/>
            <person name="Rouze P."/>
            <person name="Verhelst B."/>
            <person name="Lin Y.-C."/>
            <person name="Bayer T."/>
            <person name="Collen J."/>
            <person name="Dattolo E."/>
            <person name="De Paoli E."/>
            <person name="Dittami S."/>
            <person name="Maumus F."/>
            <person name="Michel G."/>
            <person name="Kersting A."/>
            <person name="Lauritano C."/>
            <person name="Lohaus R."/>
            <person name="Toepel M."/>
            <person name="Tonon T."/>
            <person name="Vanneste K."/>
            <person name="Amirebrahimi M."/>
            <person name="Brakel J."/>
            <person name="Bostroem C."/>
            <person name="Chovatia M."/>
            <person name="Grimwood J."/>
            <person name="Jenkins J.W."/>
            <person name="Jueterbock A."/>
            <person name="Mraz A."/>
            <person name="Stam W.T."/>
            <person name="Tice H."/>
            <person name="Bornberg-Bauer E."/>
            <person name="Green P.J."/>
            <person name="Pearson G.A."/>
            <person name="Procaccini G."/>
            <person name="Duarte C.M."/>
            <person name="Schmutz J."/>
            <person name="Reusch T.B.H."/>
            <person name="Van de Peer Y."/>
        </authorList>
    </citation>
    <scope>NUCLEOTIDE SEQUENCE [LARGE SCALE GENOMIC DNA]</scope>
    <source>
        <strain evidence="11">cv. Finnish</strain>
    </source>
</reference>
<feature type="compositionally biased region" description="Basic and acidic residues" evidence="8">
    <location>
        <begin position="379"/>
        <end position="389"/>
    </location>
</feature>
<dbReference type="InterPro" id="IPR000225">
    <property type="entry name" value="Armadillo"/>
</dbReference>
<dbReference type="GO" id="GO:0005737">
    <property type="term" value="C:cytoplasm"/>
    <property type="evidence" value="ECO:0000318"/>
    <property type="project" value="GO_Central"/>
</dbReference>
<evidence type="ECO:0000256" key="6">
    <source>
        <dbReference type="PROSITE-ProRule" id="PRU00259"/>
    </source>
</evidence>
<comment type="pathway">
    <text evidence="2">Protein modification; protein ubiquitination.</text>
</comment>
<evidence type="ECO:0000259" key="9">
    <source>
        <dbReference type="PROSITE" id="PS51698"/>
    </source>
</evidence>
<dbReference type="AlphaFoldDB" id="A0A0K9NK38"/>
<dbReference type="Gene3D" id="3.30.40.10">
    <property type="entry name" value="Zinc/RING finger domain, C3HC4 (zinc finger)"/>
    <property type="match status" value="1"/>
</dbReference>
<feature type="coiled-coil region" evidence="7">
    <location>
        <begin position="96"/>
        <end position="145"/>
    </location>
</feature>
<dbReference type="SUPFAM" id="SSF57850">
    <property type="entry name" value="RING/U-box"/>
    <property type="match status" value="1"/>
</dbReference>
<dbReference type="InterPro" id="IPR058678">
    <property type="entry name" value="ARM_PUB"/>
</dbReference>
<dbReference type="PANTHER" id="PTHR23315">
    <property type="entry name" value="U BOX DOMAIN-CONTAINING"/>
    <property type="match status" value="1"/>
</dbReference>
<evidence type="ECO:0000256" key="3">
    <source>
        <dbReference type="ARBA" id="ARBA00012483"/>
    </source>
</evidence>
<dbReference type="GO" id="GO:0016567">
    <property type="term" value="P:protein ubiquitination"/>
    <property type="evidence" value="ECO:0007669"/>
    <property type="project" value="UniProtKB-UniPathway"/>
</dbReference>
<evidence type="ECO:0000256" key="2">
    <source>
        <dbReference type="ARBA" id="ARBA00004906"/>
    </source>
</evidence>
<dbReference type="GO" id="GO:0061630">
    <property type="term" value="F:ubiquitin protein ligase activity"/>
    <property type="evidence" value="ECO:0007669"/>
    <property type="project" value="UniProtKB-EC"/>
</dbReference>
<dbReference type="Pfam" id="PF04564">
    <property type="entry name" value="U-box"/>
    <property type="match status" value="1"/>
</dbReference>
<dbReference type="InterPro" id="IPR045210">
    <property type="entry name" value="RING-Ubox_PUB"/>
</dbReference>
<dbReference type="SUPFAM" id="SSF48371">
    <property type="entry name" value="ARM repeat"/>
    <property type="match status" value="1"/>
</dbReference>
<dbReference type="InterPro" id="IPR016024">
    <property type="entry name" value="ARM-type_fold"/>
</dbReference>
<comment type="catalytic activity">
    <reaction evidence="1">
        <text>S-ubiquitinyl-[E2 ubiquitin-conjugating enzyme]-L-cysteine + [acceptor protein]-L-lysine = [E2 ubiquitin-conjugating enzyme]-L-cysteine + N(6)-ubiquitinyl-[acceptor protein]-L-lysine.</text>
        <dbReference type="EC" id="2.3.2.27"/>
    </reaction>
</comment>
<gene>
    <name evidence="10" type="ORF">ZOSMA_89G00670</name>
</gene>
<organism evidence="10 11">
    <name type="scientific">Zostera marina</name>
    <name type="common">Eelgrass</name>
    <dbReference type="NCBI Taxonomy" id="29655"/>
    <lineage>
        <taxon>Eukaryota</taxon>
        <taxon>Viridiplantae</taxon>
        <taxon>Streptophyta</taxon>
        <taxon>Embryophyta</taxon>
        <taxon>Tracheophyta</taxon>
        <taxon>Spermatophyta</taxon>
        <taxon>Magnoliopsida</taxon>
        <taxon>Liliopsida</taxon>
        <taxon>Zosteraceae</taxon>
        <taxon>Zostera</taxon>
    </lineage>
</organism>
<keyword evidence="5" id="KW-0833">Ubl conjugation pathway</keyword>
<evidence type="ECO:0000256" key="5">
    <source>
        <dbReference type="ARBA" id="ARBA00022786"/>
    </source>
</evidence>
<dbReference type="PANTHER" id="PTHR23315:SF284">
    <property type="entry name" value="U-BOX DOMAIN-CONTAINING PROTEIN 7"/>
    <property type="match status" value="1"/>
</dbReference>
<dbReference type="Pfam" id="PF25598">
    <property type="entry name" value="ARM_PUB"/>
    <property type="match status" value="1"/>
</dbReference>
<keyword evidence="4" id="KW-0808">Transferase</keyword>
<dbReference type="InterPro" id="IPR003613">
    <property type="entry name" value="Ubox_domain"/>
</dbReference>
<evidence type="ECO:0000256" key="1">
    <source>
        <dbReference type="ARBA" id="ARBA00000900"/>
    </source>
</evidence>
<evidence type="ECO:0000313" key="10">
    <source>
        <dbReference type="EMBL" id="KMZ57114.1"/>
    </source>
</evidence>